<dbReference type="Gene3D" id="2.170.130.10">
    <property type="entry name" value="TonB-dependent receptor, plug domain"/>
    <property type="match status" value="1"/>
</dbReference>
<feature type="domain" description="TonB-dependent receptor-like beta-barrel" evidence="14">
    <location>
        <begin position="179"/>
        <end position="593"/>
    </location>
</feature>
<dbReference type="RefSeq" id="WP_207002346.1">
    <property type="nucleotide sequence ID" value="NZ_JAEKJR010000002.1"/>
</dbReference>
<keyword evidence="4 11" id="KW-1134">Transmembrane beta strand</keyword>
<evidence type="ECO:0000256" key="5">
    <source>
        <dbReference type="ARBA" id="ARBA00022692"/>
    </source>
</evidence>
<evidence type="ECO:0000256" key="1">
    <source>
        <dbReference type="ARBA" id="ARBA00004571"/>
    </source>
</evidence>
<gene>
    <name evidence="16" type="ORF">JF535_11870</name>
</gene>
<dbReference type="Proteomes" id="UP000664293">
    <property type="component" value="Unassembled WGS sequence"/>
</dbReference>
<protein>
    <submittedName>
        <fullName evidence="16">TonB-dependent receptor</fullName>
    </submittedName>
</protein>
<comment type="subcellular location">
    <subcellularLocation>
        <location evidence="1 11">Cell outer membrane</location>
        <topology evidence="1 11">Multi-pass membrane protein</topology>
    </subcellularLocation>
</comment>
<feature type="domain" description="TonB-dependent receptor plug" evidence="15">
    <location>
        <begin position="52"/>
        <end position="158"/>
    </location>
</feature>
<dbReference type="PROSITE" id="PS52016">
    <property type="entry name" value="TONB_DEPENDENT_REC_3"/>
    <property type="match status" value="1"/>
</dbReference>
<evidence type="ECO:0000313" key="16">
    <source>
        <dbReference type="EMBL" id="MBN8431551.1"/>
    </source>
</evidence>
<dbReference type="InterPro" id="IPR012910">
    <property type="entry name" value="Plug_dom"/>
</dbReference>
<keyword evidence="7 12" id="KW-0798">TonB box</keyword>
<evidence type="ECO:0000313" key="17">
    <source>
        <dbReference type="Proteomes" id="UP000664293"/>
    </source>
</evidence>
<comment type="similarity">
    <text evidence="2">Belongs to the TonB-dependent receptor family. Hemoglobin/haptoglobin binding protein subfamily.</text>
</comment>
<keyword evidence="17" id="KW-1185">Reference proteome</keyword>
<keyword evidence="8 11" id="KW-0472">Membrane</keyword>
<dbReference type="PANTHER" id="PTHR30069:SF29">
    <property type="entry name" value="HEMOGLOBIN AND HEMOGLOBIN-HAPTOGLOBIN-BINDING PROTEIN 1-RELATED"/>
    <property type="match status" value="1"/>
</dbReference>
<keyword evidence="5 11" id="KW-0812">Transmembrane</keyword>
<reference evidence="16 17" key="1">
    <citation type="submission" date="2020-12" db="EMBL/GenBank/DDBJ databases">
        <title>Oil enriched cultivation method for isolating marine PHA-producing bacteria.</title>
        <authorList>
            <person name="Zheng W."/>
            <person name="Yu S."/>
            <person name="Huang Y."/>
        </authorList>
    </citation>
    <scope>NUCLEOTIDE SEQUENCE [LARGE SCALE GENOMIC DNA]</scope>
    <source>
        <strain evidence="16 17">SN0-2</strain>
    </source>
</reference>
<evidence type="ECO:0000256" key="8">
    <source>
        <dbReference type="ARBA" id="ARBA00023136"/>
    </source>
</evidence>
<evidence type="ECO:0000256" key="2">
    <source>
        <dbReference type="ARBA" id="ARBA00008143"/>
    </source>
</evidence>
<dbReference type="InterPro" id="IPR000531">
    <property type="entry name" value="Beta-barrel_TonB"/>
</dbReference>
<evidence type="ECO:0000256" key="12">
    <source>
        <dbReference type="RuleBase" id="RU003357"/>
    </source>
</evidence>
<evidence type="ECO:0000256" key="10">
    <source>
        <dbReference type="ARBA" id="ARBA00023237"/>
    </source>
</evidence>
<keyword evidence="6 13" id="KW-0732">Signal</keyword>
<evidence type="ECO:0000259" key="14">
    <source>
        <dbReference type="Pfam" id="PF00593"/>
    </source>
</evidence>
<dbReference type="CDD" id="cd01347">
    <property type="entry name" value="ligand_gated_channel"/>
    <property type="match status" value="1"/>
</dbReference>
<evidence type="ECO:0000256" key="7">
    <source>
        <dbReference type="ARBA" id="ARBA00023077"/>
    </source>
</evidence>
<name>A0ABS3E8C5_9GAMM</name>
<keyword evidence="10 11" id="KW-0998">Cell outer membrane</keyword>
<keyword evidence="3 11" id="KW-0813">Transport</keyword>
<dbReference type="Pfam" id="PF00593">
    <property type="entry name" value="TonB_dep_Rec_b-barrel"/>
    <property type="match status" value="1"/>
</dbReference>
<evidence type="ECO:0000256" key="13">
    <source>
        <dbReference type="SAM" id="SignalP"/>
    </source>
</evidence>
<evidence type="ECO:0000256" key="3">
    <source>
        <dbReference type="ARBA" id="ARBA00022448"/>
    </source>
</evidence>
<dbReference type="PANTHER" id="PTHR30069">
    <property type="entry name" value="TONB-DEPENDENT OUTER MEMBRANE RECEPTOR"/>
    <property type="match status" value="1"/>
</dbReference>
<evidence type="ECO:0000256" key="4">
    <source>
        <dbReference type="ARBA" id="ARBA00022452"/>
    </source>
</evidence>
<dbReference type="EMBL" id="JAEKJR010000002">
    <property type="protein sequence ID" value="MBN8431551.1"/>
    <property type="molecule type" value="Genomic_DNA"/>
</dbReference>
<dbReference type="InterPro" id="IPR039426">
    <property type="entry name" value="TonB-dep_rcpt-like"/>
</dbReference>
<dbReference type="Pfam" id="PF07715">
    <property type="entry name" value="Plug"/>
    <property type="match status" value="1"/>
</dbReference>
<evidence type="ECO:0000259" key="15">
    <source>
        <dbReference type="Pfam" id="PF07715"/>
    </source>
</evidence>
<feature type="chain" id="PRO_5047093604" evidence="13">
    <location>
        <begin position="21"/>
        <end position="619"/>
    </location>
</feature>
<evidence type="ECO:0000256" key="6">
    <source>
        <dbReference type="ARBA" id="ARBA00022729"/>
    </source>
</evidence>
<comment type="caution">
    <text evidence="16">The sequence shown here is derived from an EMBL/GenBank/DDBJ whole genome shotgun (WGS) entry which is preliminary data.</text>
</comment>
<dbReference type="SUPFAM" id="SSF56935">
    <property type="entry name" value="Porins"/>
    <property type="match status" value="1"/>
</dbReference>
<dbReference type="InterPro" id="IPR037066">
    <property type="entry name" value="Plug_dom_sf"/>
</dbReference>
<evidence type="ECO:0000256" key="9">
    <source>
        <dbReference type="ARBA" id="ARBA00023170"/>
    </source>
</evidence>
<feature type="signal peptide" evidence="13">
    <location>
        <begin position="1"/>
        <end position="20"/>
    </location>
</feature>
<evidence type="ECO:0000256" key="11">
    <source>
        <dbReference type="PROSITE-ProRule" id="PRU01360"/>
    </source>
</evidence>
<dbReference type="Gene3D" id="2.40.170.20">
    <property type="entry name" value="TonB-dependent receptor, beta-barrel domain"/>
    <property type="match status" value="1"/>
</dbReference>
<keyword evidence="9 16" id="KW-0675">Receptor</keyword>
<accession>A0ABS3E8C5</accession>
<dbReference type="InterPro" id="IPR036942">
    <property type="entry name" value="Beta-barrel_TonB_sf"/>
</dbReference>
<organism evidence="16 17">
    <name type="scientific">Microbulbifer salipaludis</name>
    <dbReference type="NCBI Taxonomy" id="187980"/>
    <lineage>
        <taxon>Bacteria</taxon>
        <taxon>Pseudomonadati</taxon>
        <taxon>Pseudomonadota</taxon>
        <taxon>Gammaproteobacteria</taxon>
        <taxon>Cellvibrionales</taxon>
        <taxon>Microbulbiferaceae</taxon>
        <taxon>Microbulbifer</taxon>
    </lineage>
</organism>
<sequence>MNKILLSCAVASAVSVPAFANTITTSTSSESEPGIPDLETIIVVSARQGEPLRRVATSVTVLDEADIKARGLASLADVLRSAPSVSVSNSGGMGRATTLRVRGEDGFRTLVRIDGVEISDPTGTQGGAPIQHILSNGLARVELLRGPQGMLYGADAGGVLDISTRRDDTGHRIDIGAEGGSFDTRRYNASAGGAAGALDYFVTASKAHTRGFNTSTFDTELQDDDGYNNTTLHGRAGWNLSEEWRAEAIVRDTKASGEFDRCGWPVTQDVCTEDFRQQNTRVSLARDSEGGQQTLSYSRADLSRTNYAAGAVSYDTEGDIQTLNLNGSAGLAESQAFIYGLERREDTVRDLNRDRWAAYSEYQGAYAEQVFFTLGLRHDDNSDFGGHNSFRASTAYLLDSFAHGSLKLKASYGTGFRAPSLFEINYNRSQNNPDLPLLAPEESRGVEWGIEYFGDNALHLEFVQFDQIIENEIGFDLVDYTGYLQSGGRSHSRGVELIANAQLSDTLRVSANYTYTDSQTTSDTPRVRRPKQLANFGVSYQPSSALSVALNIRSSADAVDIDGSAMDDYQVLDASLRYRVSAATTVFFRGENLADKAYYEVPGYNTAGAAGYAGVEFTF</sequence>
<proteinExistence type="inferred from homology"/>